<keyword evidence="11 14" id="KW-0472">Membrane</keyword>
<evidence type="ECO:0000256" key="6">
    <source>
        <dbReference type="ARBA" id="ARBA00022832"/>
    </source>
</evidence>
<protein>
    <recommendedName>
        <fullName evidence="15">Fatty acid desaturase domain-containing protein</fullName>
    </recommendedName>
</protein>
<proteinExistence type="inferred from homology"/>
<feature type="transmembrane region" description="Helical" evidence="14">
    <location>
        <begin position="158"/>
        <end position="178"/>
    </location>
</feature>
<keyword evidence="8 13" id="KW-0560">Oxidoreductase</keyword>
<evidence type="ECO:0000259" key="15">
    <source>
        <dbReference type="Pfam" id="PF00487"/>
    </source>
</evidence>
<evidence type="ECO:0000256" key="4">
    <source>
        <dbReference type="ARBA" id="ARBA00022692"/>
    </source>
</evidence>
<evidence type="ECO:0000256" key="10">
    <source>
        <dbReference type="ARBA" id="ARBA00023098"/>
    </source>
</evidence>
<evidence type="ECO:0000256" key="8">
    <source>
        <dbReference type="ARBA" id="ARBA00023002"/>
    </source>
</evidence>
<dbReference type="EMBL" id="CAWYQH010000079">
    <property type="protein sequence ID" value="CAK8681503.1"/>
    <property type="molecule type" value="Genomic_DNA"/>
</dbReference>
<comment type="similarity">
    <text evidence="2 13">Belongs to the fatty acid desaturase type 1 family.</text>
</comment>
<name>A0ABP0FPD9_CLALP</name>
<feature type="transmembrane region" description="Helical" evidence="14">
    <location>
        <begin position="12"/>
        <end position="31"/>
    </location>
</feature>
<evidence type="ECO:0000256" key="3">
    <source>
        <dbReference type="ARBA" id="ARBA00022516"/>
    </source>
</evidence>
<comment type="cofactor">
    <cofactor evidence="13">
        <name>Fe(2+)</name>
        <dbReference type="ChEBI" id="CHEBI:29033"/>
    </cofactor>
</comment>
<accession>A0ABP0FPD9</accession>
<keyword evidence="6" id="KW-0276">Fatty acid metabolism</keyword>
<evidence type="ECO:0000256" key="12">
    <source>
        <dbReference type="ARBA" id="ARBA00023160"/>
    </source>
</evidence>
<dbReference type="Proteomes" id="UP001642483">
    <property type="component" value="Unassembled WGS sequence"/>
</dbReference>
<keyword evidence="4 13" id="KW-0812">Transmembrane</keyword>
<feature type="domain" description="Fatty acid desaturase" evidence="15">
    <location>
        <begin position="46"/>
        <end position="245"/>
    </location>
</feature>
<dbReference type="CDD" id="cd03505">
    <property type="entry name" value="Delta9-FADS-like"/>
    <property type="match status" value="1"/>
</dbReference>
<evidence type="ECO:0000256" key="13">
    <source>
        <dbReference type="RuleBase" id="RU000581"/>
    </source>
</evidence>
<dbReference type="InterPro" id="IPR001522">
    <property type="entry name" value="FADS-1_CS"/>
</dbReference>
<keyword evidence="10" id="KW-0443">Lipid metabolism</keyword>
<comment type="subcellular location">
    <subcellularLocation>
        <location evidence="1">Membrane</location>
        <topology evidence="1">Multi-pass membrane protein</topology>
    </subcellularLocation>
</comment>
<evidence type="ECO:0000256" key="1">
    <source>
        <dbReference type="ARBA" id="ARBA00004141"/>
    </source>
</evidence>
<evidence type="ECO:0000256" key="11">
    <source>
        <dbReference type="ARBA" id="ARBA00023136"/>
    </source>
</evidence>
<dbReference type="Pfam" id="PF00487">
    <property type="entry name" value="FA_desaturase"/>
    <property type="match status" value="1"/>
</dbReference>
<comment type="caution">
    <text evidence="16">The sequence shown here is derived from an EMBL/GenBank/DDBJ whole genome shotgun (WGS) entry which is preliminary data.</text>
</comment>
<dbReference type="InterPro" id="IPR015876">
    <property type="entry name" value="Acyl-CoA_DS"/>
</dbReference>
<dbReference type="PROSITE" id="PS00476">
    <property type="entry name" value="FATTY_ACID_DESATUR_1"/>
    <property type="match status" value="1"/>
</dbReference>
<keyword evidence="9" id="KW-0408">Iron</keyword>
<evidence type="ECO:0000313" key="16">
    <source>
        <dbReference type="EMBL" id="CAK8681503.1"/>
    </source>
</evidence>
<gene>
    <name evidence="16" type="ORF">CVLEPA_LOCUS11699</name>
</gene>
<keyword evidence="3 13" id="KW-0444">Lipid biosynthesis</keyword>
<dbReference type="InterPro" id="IPR005804">
    <property type="entry name" value="FA_desaturase_dom"/>
</dbReference>
<evidence type="ECO:0000256" key="7">
    <source>
        <dbReference type="ARBA" id="ARBA00022989"/>
    </source>
</evidence>
<keyword evidence="12 13" id="KW-0275">Fatty acid biosynthesis</keyword>
<reference evidence="16 17" key="1">
    <citation type="submission" date="2024-02" db="EMBL/GenBank/DDBJ databases">
        <authorList>
            <person name="Daric V."/>
            <person name="Darras S."/>
        </authorList>
    </citation>
    <scope>NUCLEOTIDE SEQUENCE [LARGE SCALE GENOMIC DNA]</scope>
</reference>
<feature type="transmembrane region" description="Helical" evidence="14">
    <location>
        <begin position="46"/>
        <end position="64"/>
    </location>
</feature>
<sequence length="295" mass="34053">MENQAEKRPLRIIWRNVVIMAALHLLSLYAITQMRKAHPGTIAWEFLYYVMAALGVTAGAHRLWSHKSYKARLPLKIFLAALNSMALQNSIFDWARDHRVHHKYSETDADPHNAKRGFFFCHVGWLMVKKHPDVIEKGKKIDFSDLRKDSVVMLQHKYYIPSVLIMCFGLPSAVPLLWGESLWISYLMCILRYCSLLNTTWCVNSVAHMWGNKPYDKSINPAENMFVAICAIGEGFHNYHHVFPHDYATSEFGFRFNLTTAFLDCMFYLGLAYDLRTVAPETILARKKRTGCLSD</sequence>
<evidence type="ECO:0000313" key="17">
    <source>
        <dbReference type="Proteomes" id="UP001642483"/>
    </source>
</evidence>
<organism evidence="16 17">
    <name type="scientific">Clavelina lepadiformis</name>
    <name type="common">Light-bulb sea squirt</name>
    <name type="synonym">Ascidia lepadiformis</name>
    <dbReference type="NCBI Taxonomy" id="159417"/>
    <lineage>
        <taxon>Eukaryota</taxon>
        <taxon>Metazoa</taxon>
        <taxon>Chordata</taxon>
        <taxon>Tunicata</taxon>
        <taxon>Ascidiacea</taxon>
        <taxon>Aplousobranchia</taxon>
        <taxon>Clavelinidae</taxon>
        <taxon>Clavelina</taxon>
    </lineage>
</organism>
<evidence type="ECO:0000256" key="5">
    <source>
        <dbReference type="ARBA" id="ARBA00022723"/>
    </source>
</evidence>
<dbReference type="PRINTS" id="PR00075">
    <property type="entry name" value="FACDDSATRASE"/>
</dbReference>
<keyword evidence="7 14" id="KW-1133">Transmembrane helix</keyword>
<dbReference type="PANTHER" id="PTHR11351:SF31">
    <property type="entry name" value="DESATURASE 1, ISOFORM A-RELATED"/>
    <property type="match status" value="1"/>
</dbReference>
<evidence type="ECO:0000256" key="14">
    <source>
        <dbReference type="SAM" id="Phobius"/>
    </source>
</evidence>
<evidence type="ECO:0000256" key="2">
    <source>
        <dbReference type="ARBA" id="ARBA00009295"/>
    </source>
</evidence>
<keyword evidence="5" id="KW-0479">Metal-binding</keyword>
<keyword evidence="17" id="KW-1185">Reference proteome</keyword>
<evidence type="ECO:0000256" key="9">
    <source>
        <dbReference type="ARBA" id="ARBA00023004"/>
    </source>
</evidence>
<dbReference type="PANTHER" id="PTHR11351">
    <property type="entry name" value="ACYL-COA DESATURASE"/>
    <property type="match status" value="1"/>
</dbReference>
<comment type="domain">
    <text evidence="13">The histidine box domains are involved in binding the catalytic metal ions.</text>
</comment>